<feature type="transmembrane region" description="Helical" evidence="1">
    <location>
        <begin position="7"/>
        <end position="34"/>
    </location>
</feature>
<dbReference type="SUPFAM" id="SSF103473">
    <property type="entry name" value="MFS general substrate transporter"/>
    <property type="match status" value="1"/>
</dbReference>
<proteinExistence type="predicted"/>
<protein>
    <submittedName>
        <fullName evidence="2">DgyrCDS9491</fullName>
    </submittedName>
</protein>
<organism evidence="2 3">
    <name type="scientific">Dimorphilus gyrociliatus</name>
    <dbReference type="NCBI Taxonomy" id="2664684"/>
    <lineage>
        <taxon>Eukaryota</taxon>
        <taxon>Metazoa</taxon>
        <taxon>Spiralia</taxon>
        <taxon>Lophotrochozoa</taxon>
        <taxon>Annelida</taxon>
        <taxon>Polychaeta</taxon>
        <taxon>Polychaeta incertae sedis</taxon>
        <taxon>Dinophilidae</taxon>
        <taxon>Dimorphilus</taxon>
    </lineage>
</organism>
<keyword evidence="1" id="KW-1133">Transmembrane helix</keyword>
<evidence type="ECO:0000313" key="3">
    <source>
        <dbReference type="Proteomes" id="UP000549394"/>
    </source>
</evidence>
<comment type="caution">
    <text evidence="2">The sequence shown here is derived from an EMBL/GenBank/DDBJ whole genome shotgun (WGS) entry which is preliminary data.</text>
</comment>
<evidence type="ECO:0000256" key="1">
    <source>
        <dbReference type="SAM" id="Phobius"/>
    </source>
</evidence>
<keyword evidence="1" id="KW-0812">Transmembrane</keyword>
<gene>
    <name evidence="2" type="ORF">DGYR_LOCUS8945</name>
</gene>
<dbReference type="Proteomes" id="UP000549394">
    <property type="component" value="Unassembled WGS sequence"/>
</dbReference>
<evidence type="ECO:0000313" key="2">
    <source>
        <dbReference type="EMBL" id="CAD5120938.1"/>
    </source>
</evidence>
<accession>A0A7I8VYF4</accession>
<sequence>MFLTILILPLLIGTIAFLPKRILWYVLLCLRIIYFRNYLATQDRPTEINVTDKLSTFLCSLIAPAFGALLDRASTFSDSIKKFILCYSFILLLSSLQSALSVLNQTLIAACVVDNLLQASLYGTNAAFMANFFPHKHFGTLLGFTWALEGCLWLTYKAELRYVNYVTYGCIIGASAFPVLMYFNGNRRQRNDTEGCDIDEAANEETKM</sequence>
<name>A0A7I8VYF4_9ANNE</name>
<dbReference type="AlphaFoldDB" id="A0A7I8VYF4"/>
<reference evidence="2 3" key="1">
    <citation type="submission" date="2020-08" db="EMBL/GenBank/DDBJ databases">
        <authorList>
            <person name="Hejnol A."/>
        </authorList>
    </citation>
    <scope>NUCLEOTIDE SEQUENCE [LARGE SCALE GENOMIC DNA]</scope>
</reference>
<keyword evidence="3" id="KW-1185">Reference proteome</keyword>
<keyword evidence="1" id="KW-0472">Membrane</keyword>
<dbReference type="EMBL" id="CAJFCJ010000013">
    <property type="protein sequence ID" value="CAD5120938.1"/>
    <property type="molecule type" value="Genomic_DNA"/>
</dbReference>
<feature type="transmembrane region" description="Helical" evidence="1">
    <location>
        <begin position="83"/>
        <end position="100"/>
    </location>
</feature>
<dbReference type="InterPro" id="IPR036259">
    <property type="entry name" value="MFS_trans_sf"/>
</dbReference>
<feature type="transmembrane region" description="Helical" evidence="1">
    <location>
        <begin position="162"/>
        <end position="183"/>
    </location>
</feature>